<feature type="region of interest" description="Disordered" evidence="1">
    <location>
        <begin position="42"/>
        <end position="109"/>
    </location>
</feature>
<evidence type="ECO:0000313" key="3">
    <source>
        <dbReference type="Proteomes" id="UP001176941"/>
    </source>
</evidence>
<sequence>MEIPGAGYGGAWSEALRTAVKQLPPPSPTQYLLEPFGSRCALPPIGHVPEQPGTTAQEPAPPPRFRILVKSHLLQEDLAQPTSKSKRERPRGGGVSETGVRGRDHQGAIVTHTERTRAWPPRRKGGDGACLATHCTEGSCGTWANPWERRGFSGTDSEGLPVSSKNVEIED</sequence>
<keyword evidence="3" id="KW-1185">Reference proteome</keyword>
<evidence type="ECO:0000313" key="2">
    <source>
        <dbReference type="EMBL" id="CAI9177527.1"/>
    </source>
</evidence>
<protein>
    <submittedName>
        <fullName evidence="2">Uncharacterized protein</fullName>
    </submittedName>
</protein>
<evidence type="ECO:0000256" key="1">
    <source>
        <dbReference type="SAM" id="MobiDB-lite"/>
    </source>
</evidence>
<reference evidence="2" key="1">
    <citation type="submission" date="2023-04" db="EMBL/GenBank/DDBJ databases">
        <authorList>
            <consortium name="ELIXIR-Norway"/>
        </authorList>
    </citation>
    <scope>NUCLEOTIDE SEQUENCE [LARGE SCALE GENOMIC DNA]</scope>
</reference>
<dbReference type="EMBL" id="OX459943">
    <property type="protein sequence ID" value="CAI9177527.1"/>
    <property type="molecule type" value="Genomic_DNA"/>
</dbReference>
<name>A0ABN8ZUA1_RANTA</name>
<accession>A0ABN8ZUA1</accession>
<proteinExistence type="predicted"/>
<gene>
    <name evidence="2" type="ORF">MRATA1EN1_LOCUS26489</name>
</gene>
<feature type="region of interest" description="Disordered" evidence="1">
    <location>
        <begin position="142"/>
        <end position="171"/>
    </location>
</feature>
<organism evidence="2 3">
    <name type="scientific">Rangifer tarandus platyrhynchus</name>
    <name type="common">Svalbard reindeer</name>
    <dbReference type="NCBI Taxonomy" id="3082113"/>
    <lineage>
        <taxon>Eukaryota</taxon>
        <taxon>Metazoa</taxon>
        <taxon>Chordata</taxon>
        <taxon>Craniata</taxon>
        <taxon>Vertebrata</taxon>
        <taxon>Euteleostomi</taxon>
        <taxon>Mammalia</taxon>
        <taxon>Eutheria</taxon>
        <taxon>Laurasiatheria</taxon>
        <taxon>Artiodactyla</taxon>
        <taxon>Ruminantia</taxon>
        <taxon>Pecora</taxon>
        <taxon>Cervidae</taxon>
        <taxon>Odocoileinae</taxon>
        <taxon>Rangifer</taxon>
    </lineage>
</organism>
<feature type="compositionally biased region" description="Basic and acidic residues" evidence="1">
    <location>
        <begin position="100"/>
        <end position="109"/>
    </location>
</feature>
<dbReference type="Proteomes" id="UP001176941">
    <property type="component" value="Chromosome 7"/>
</dbReference>